<keyword evidence="6 9" id="KW-0812">Transmembrane</keyword>
<dbReference type="PROSITE" id="PS51012">
    <property type="entry name" value="ABC_TM2"/>
    <property type="match status" value="1"/>
</dbReference>
<dbReference type="Pfam" id="PF01061">
    <property type="entry name" value="ABC2_membrane"/>
    <property type="match status" value="1"/>
</dbReference>
<organism evidence="11 12">
    <name type="scientific">Paenirhodobacter populi</name>
    <dbReference type="NCBI Taxonomy" id="2306993"/>
    <lineage>
        <taxon>Bacteria</taxon>
        <taxon>Pseudomonadati</taxon>
        <taxon>Pseudomonadota</taxon>
        <taxon>Alphaproteobacteria</taxon>
        <taxon>Rhodobacterales</taxon>
        <taxon>Rhodobacter group</taxon>
        <taxon>Paenirhodobacter</taxon>
    </lineage>
</organism>
<dbReference type="GO" id="GO:0140359">
    <property type="term" value="F:ABC-type transporter activity"/>
    <property type="evidence" value="ECO:0007669"/>
    <property type="project" value="InterPro"/>
</dbReference>
<feature type="transmembrane region" description="Helical" evidence="9">
    <location>
        <begin position="122"/>
        <end position="144"/>
    </location>
</feature>
<dbReference type="PRINTS" id="PR00164">
    <property type="entry name" value="ABC2TRNSPORT"/>
</dbReference>
<dbReference type="InterPro" id="IPR047817">
    <property type="entry name" value="ABC2_TM_bact-type"/>
</dbReference>
<dbReference type="GO" id="GO:0015920">
    <property type="term" value="P:lipopolysaccharide transport"/>
    <property type="evidence" value="ECO:0007669"/>
    <property type="project" value="TreeGrafter"/>
</dbReference>
<dbReference type="PANTHER" id="PTHR30413">
    <property type="entry name" value="INNER MEMBRANE TRANSPORT PERMEASE"/>
    <property type="match status" value="1"/>
</dbReference>
<name>A0A443KFN3_9RHOB</name>
<evidence type="ECO:0000256" key="6">
    <source>
        <dbReference type="ARBA" id="ARBA00022692"/>
    </source>
</evidence>
<evidence type="ECO:0000259" key="10">
    <source>
        <dbReference type="PROSITE" id="PS51012"/>
    </source>
</evidence>
<reference evidence="11 12" key="1">
    <citation type="submission" date="2019-01" db="EMBL/GenBank/DDBJ databases">
        <title>Sinorhodobacter populi sp. nov. isolated from the symptomatic bark tissue of Populus euramericana canker.</title>
        <authorList>
            <person name="Xu G."/>
        </authorList>
    </citation>
    <scope>NUCLEOTIDE SEQUENCE [LARGE SCALE GENOMIC DNA]</scope>
    <source>
        <strain evidence="11 12">D19-10-3-21</strain>
    </source>
</reference>
<feature type="domain" description="ABC transmembrane type-2" evidence="10">
    <location>
        <begin position="42"/>
        <end position="261"/>
    </location>
</feature>
<keyword evidence="7 9" id="KW-1133">Transmembrane helix</keyword>
<accession>A0A443KFN3</accession>
<feature type="transmembrane region" description="Helical" evidence="9">
    <location>
        <begin position="240"/>
        <end position="259"/>
    </location>
</feature>
<gene>
    <name evidence="11" type="ORF">D2T31_03975</name>
</gene>
<comment type="similarity">
    <text evidence="2 9">Belongs to the ABC-2 integral membrane protein family.</text>
</comment>
<dbReference type="EMBL" id="SAUX01000003">
    <property type="protein sequence ID" value="RWR31572.1"/>
    <property type="molecule type" value="Genomic_DNA"/>
</dbReference>
<dbReference type="Proteomes" id="UP000285295">
    <property type="component" value="Unassembled WGS sequence"/>
</dbReference>
<feature type="transmembrane region" description="Helical" evidence="9">
    <location>
        <begin position="156"/>
        <end position="178"/>
    </location>
</feature>
<dbReference type="OrthoDB" id="8479094at2"/>
<keyword evidence="5" id="KW-0997">Cell inner membrane</keyword>
<evidence type="ECO:0000256" key="1">
    <source>
        <dbReference type="ARBA" id="ARBA00004429"/>
    </source>
</evidence>
<evidence type="ECO:0000256" key="9">
    <source>
        <dbReference type="RuleBase" id="RU361157"/>
    </source>
</evidence>
<dbReference type="PANTHER" id="PTHR30413:SF8">
    <property type="entry name" value="TRANSPORT PERMEASE PROTEIN"/>
    <property type="match status" value="1"/>
</dbReference>
<keyword evidence="3 9" id="KW-0813">Transport</keyword>
<dbReference type="RefSeq" id="WP_128236255.1">
    <property type="nucleotide sequence ID" value="NZ_SAUX01000003.1"/>
</dbReference>
<comment type="subcellular location">
    <subcellularLocation>
        <location evidence="1 9">Cell inner membrane</location>
        <topology evidence="1 9">Multi-pass membrane protein</topology>
    </subcellularLocation>
</comment>
<evidence type="ECO:0000256" key="7">
    <source>
        <dbReference type="ARBA" id="ARBA00022989"/>
    </source>
</evidence>
<feature type="transmembrane region" description="Helical" evidence="9">
    <location>
        <begin position="77"/>
        <end position="102"/>
    </location>
</feature>
<feature type="transmembrane region" description="Helical" evidence="9">
    <location>
        <begin position="190"/>
        <end position="209"/>
    </location>
</feature>
<protein>
    <recommendedName>
        <fullName evidence="9">Transport permease protein</fullName>
    </recommendedName>
</protein>
<reference evidence="11 12" key="2">
    <citation type="submission" date="2019-01" db="EMBL/GenBank/DDBJ databases">
        <authorList>
            <person name="Li Y."/>
        </authorList>
    </citation>
    <scope>NUCLEOTIDE SEQUENCE [LARGE SCALE GENOMIC DNA]</scope>
    <source>
        <strain evidence="11 12">D19-10-3-21</strain>
    </source>
</reference>
<proteinExistence type="inferred from homology"/>
<keyword evidence="8 9" id="KW-0472">Membrane</keyword>
<evidence type="ECO:0000256" key="5">
    <source>
        <dbReference type="ARBA" id="ARBA00022519"/>
    </source>
</evidence>
<dbReference type="GO" id="GO:0043190">
    <property type="term" value="C:ATP-binding cassette (ABC) transporter complex"/>
    <property type="evidence" value="ECO:0007669"/>
    <property type="project" value="InterPro"/>
</dbReference>
<evidence type="ECO:0000256" key="2">
    <source>
        <dbReference type="ARBA" id="ARBA00007783"/>
    </source>
</evidence>
<dbReference type="AlphaFoldDB" id="A0A443KFN3"/>
<evidence type="ECO:0000313" key="12">
    <source>
        <dbReference type="Proteomes" id="UP000285295"/>
    </source>
</evidence>
<dbReference type="InterPro" id="IPR013525">
    <property type="entry name" value="ABC2_TM"/>
</dbReference>
<evidence type="ECO:0000313" key="11">
    <source>
        <dbReference type="EMBL" id="RWR31572.1"/>
    </source>
</evidence>
<keyword evidence="4 9" id="KW-1003">Cell membrane</keyword>
<dbReference type="InterPro" id="IPR000412">
    <property type="entry name" value="ABC_2_transport"/>
</dbReference>
<comment type="caution">
    <text evidence="11">The sequence shown here is derived from an EMBL/GenBank/DDBJ whole genome shotgun (WGS) entry which is preliminary data.</text>
</comment>
<feature type="transmembrane region" description="Helical" evidence="9">
    <location>
        <begin position="41"/>
        <end position="65"/>
    </location>
</feature>
<evidence type="ECO:0000256" key="4">
    <source>
        <dbReference type="ARBA" id="ARBA00022475"/>
    </source>
</evidence>
<evidence type="ECO:0000256" key="8">
    <source>
        <dbReference type="ARBA" id="ARBA00023136"/>
    </source>
</evidence>
<evidence type="ECO:0000256" key="3">
    <source>
        <dbReference type="ARBA" id="ARBA00022448"/>
    </source>
</evidence>
<sequence length="269" mass="29652">MNTPAPQTPPVKKAHRVRFRTPRVLLALMIREMITRYGRSWGGYVWAVLEPAGIVTVLAFALGSFLAKPPLGDSFALFYATGYLVFYFFNQVAGQSGTAIAVNRELMQLPMVRPLDAVVARFVLTFLTLICVCLLILGTLVVLNDVRVDIVRALRALATVSVLGLGVGTVNAVAFTFVPVWRQIWTMLSAPLMIISGTFFLFTSMPAWIQDILIWNPLIHVTGEMRAAFYPGYRDDYVSLTYAGGIGIALVVVGMALVLRNHTALIETR</sequence>